<evidence type="ECO:0000313" key="2">
    <source>
        <dbReference type="Proteomes" id="UP000265882"/>
    </source>
</evidence>
<comment type="caution">
    <text evidence="1">The sequence shown here is derived from an EMBL/GenBank/DDBJ whole genome shotgun (WGS) entry which is preliminary data.</text>
</comment>
<reference evidence="1 2" key="1">
    <citation type="journal article" date="2017" name="ISME J.">
        <title>Energy and carbon metabolisms in a deep terrestrial subsurface fluid microbial community.</title>
        <authorList>
            <person name="Momper L."/>
            <person name="Jungbluth S.P."/>
            <person name="Lee M.D."/>
            <person name="Amend J.P."/>
        </authorList>
    </citation>
    <scope>NUCLEOTIDE SEQUENCE [LARGE SCALE GENOMIC DNA]</scope>
    <source>
        <strain evidence="1">SURF_5</strain>
    </source>
</reference>
<gene>
    <name evidence="1" type="ORF">C4520_06970</name>
</gene>
<name>A0A3A4NY77_ABYX5</name>
<dbReference type="AlphaFoldDB" id="A0A3A4NY77"/>
<accession>A0A3A4NY77</accession>
<evidence type="ECO:0000313" key="1">
    <source>
        <dbReference type="EMBL" id="RJP23076.1"/>
    </source>
</evidence>
<dbReference type="Proteomes" id="UP000265882">
    <property type="component" value="Unassembled WGS sequence"/>
</dbReference>
<protein>
    <submittedName>
        <fullName evidence="1">Uncharacterized protein</fullName>
    </submittedName>
</protein>
<dbReference type="EMBL" id="QZKU01000051">
    <property type="protein sequence ID" value="RJP23076.1"/>
    <property type="molecule type" value="Genomic_DNA"/>
</dbReference>
<proteinExistence type="predicted"/>
<organism evidence="1 2">
    <name type="scientific">Abyssobacteria bacterium (strain SURF_5)</name>
    <dbReference type="NCBI Taxonomy" id="2093360"/>
    <lineage>
        <taxon>Bacteria</taxon>
        <taxon>Pseudomonadati</taxon>
        <taxon>Candidatus Hydrogenedentota</taxon>
        <taxon>Candidatus Abyssobacteria</taxon>
    </lineage>
</organism>
<sequence>MLSGWIWRSMPRICIPLTANAWKMCTLSRSTNTIKPDIAIFAGKTLVKFTVNPYKWVGMAYKRVGFTTCRKGVWTYFDSWQIRHPHLLLMVMLPGYAVVDEEPPPYEFRPYRYDLDHHPVLIYNELPFGTYRVSLRYRIDSQKYEEIRPQILERSSFPTSSDLHHTHAPESASARKTAAVLTKTIDWILRGSGMWNLLRTIGFL</sequence>